<evidence type="ECO:0000313" key="2">
    <source>
        <dbReference type="EMBL" id="KAG2385030.1"/>
    </source>
</evidence>
<keyword evidence="1" id="KW-1133">Transmembrane helix</keyword>
<dbReference type="AlphaFoldDB" id="A0A8T0JZG4"/>
<comment type="caution">
    <text evidence="2">The sequence shown here is derived from an EMBL/GenBank/DDBJ whole genome shotgun (WGS) entry which is preliminary data.</text>
</comment>
<dbReference type="Proteomes" id="UP000743370">
    <property type="component" value="Unassembled WGS sequence"/>
</dbReference>
<sequence length="50" mass="5701">MEKIEIRSIGVIMAVMILSVLLQLNQRISFCAIPGVKSNVWKNQFLKKIV</sequence>
<proteinExistence type="predicted"/>
<evidence type="ECO:0000313" key="3">
    <source>
        <dbReference type="Proteomes" id="UP000743370"/>
    </source>
</evidence>
<name>A0A8T0JZG4_PHAAN</name>
<organism evidence="2 3">
    <name type="scientific">Phaseolus angularis</name>
    <name type="common">Azuki bean</name>
    <name type="synonym">Vigna angularis</name>
    <dbReference type="NCBI Taxonomy" id="3914"/>
    <lineage>
        <taxon>Eukaryota</taxon>
        <taxon>Viridiplantae</taxon>
        <taxon>Streptophyta</taxon>
        <taxon>Embryophyta</taxon>
        <taxon>Tracheophyta</taxon>
        <taxon>Spermatophyta</taxon>
        <taxon>Magnoliopsida</taxon>
        <taxon>eudicotyledons</taxon>
        <taxon>Gunneridae</taxon>
        <taxon>Pentapetalae</taxon>
        <taxon>rosids</taxon>
        <taxon>fabids</taxon>
        <taxon>Fabales</taxon>
        <taxon>Fabaceae</taxon>
        <taxon>Papilionoideae</taxon>
        <taxon>50 kb inversion clade</taxon>
        <taxon>NPAAA clade</taxon>
        <taxon>indigoferoid/millettioid clade</taxon>
        <taxon>Phaseoleae</taxon>
        <taxon>Vigna</taxon>
    </lineage>
</organism>
<evidence type="ECO:0000256" key="1">
    <source>
        <dbReference type="SAM" id="Phobius"/>
    </source>
</evidence>
<reference evidence="2 3" key="1">
    <citation type="submission" date="2020-05" db="EMBL/GenBank/DDBJ databases">
        <title>Vigna angularis (adzuki bean) Var. LongXiaoDou No. 4 denovo assembly.</title>
        <authorList>
            <person name="Xiang H."/>
        </authorList>
    </citation>
    <scope>NUCLEOTIDE SEQUENCE [LARGE SCALE GENOMIC DNA]</scope>
    <source>
        <tissue evidence="2">Leaf</tissue>
    </source>
</reference>
<keyword evidence="1" id="KW-0812">Transmembrane</keyword>
<protein>
    <submittedName>
        <fullName evidence="2">Uncharacterized protein</fullName>
    </submittedName>
</protein>
<accession>A0A8T0JZG4</accession>
<feature type="transmembrane region" description="Helical" evidence="1">
    <location>
        <begin position="6"/>
        <end position="24"/>
    </location>
</feature>
<gene>
    <name evidence="2" type="ORF">HKW66_Vig0121220</name>
</gene>
<dbReference type="EMBL" id="JABFOF010000008">
    <property type="protein sequence ID" value="KAG2385030.1"/>
    <property type="molecule type" value="Genomic_DNA"/>
</dbReference>
<keyword evidence="1" id="KW-0472">Membrane</keyword>